<dbReference type="PROSITE" id="PS00233">
    <property type="entry name" value="CHIT_BIND_RR_1"/>
    <property type="match status" value="1"/>
</dbReference>
<dbReference type="PROSITE" id="PS51155">
    <property type="entry name" value="CHIT_BIND_RR_2"/>
    <property type="match status" value="1"/>
</dbReference>
<keyword evidence="5" id="KW-1185">Reference proteome</keyword>
<dbReference type="Pfam" id="PF00379">
    <property type="entry name" value="Chitin_bind_4"/>
    <property type="match status" value="1"/>
</dbReference>
<accession>A0ABD2NWP7</accession>
<evidence type="ECO:0000313" key="5">
    <source>
        <dbReference type="Proteomes" id="UP001516400"/>
    </source>
</evidence>
<evidence type="ECO:0000256" key="2">
    <source>
        <dbReference type="PROSITE-ProRule" id="PRU00497"/>
    </source>
</evidence>
<dbReference type="PANTHER" id="PTHR12236:SF81">
    <property type="entry name" value="CUTICLE PROTEIN 19-LIKE PROTEIN"/>
    <property type="match status" value="1"/>
</dbReference>
<protein>
    <submittedName>
        <fullName evidence="4">Uncharacterized protein</fullName>
    </submittedName>
</protein>
<evidence type="ECO:0000256" key="3">
    <source>
        <dbReference type="SAM" id="MobiDB-lite"/>
    </source>
</evidence>
<comment type="caution">
    <text evidence="4">The sequence shown here is derived from an EMBL/GenBank/DDBJ whole genome shotgun (WGS) entry which is preliminary data.</text>
</comment>
<dbReference type="PRINTS" id="PR00947">
    <property type="entry name" value="CUTICLE"/>
</dbReference>
<organism evidence="4 5">
    <name type="scientific">Cryptolaemus montrouzieri</name>
    <dbReference type="NCBI Taxonomy" id="559131"/>
    <lineage>
        <taxon>Eukaryota</taxon>
        <taxon>Metazoa</taxon>
        <taxon>Ecdysozoa</taxon>
        <taxon>Arthropoda</taxon>
        <taxon>Hexapoda</taxon>
        <taxon>Insecta</taxon>
        <taxon>Pterygota</taxon>
        <taxon>Neoptera</taxon>
        <taxon>Endopterygota</taxon>
        <taxon>Coleoptera</taxon>
        <taxon>Polyphaga</taxon>
        <taxon>Cucujiformia</taxon>
        <taxon>Coccinelloidea</taxon>
        <taxon>Coccinellidae</taxon>
        <taxon>Scymninae</taxon>
        <taxon>Scymnini</taxon>
        <taxon>Cryptolaemus</taxon>
    </lineage>
</organism>
<dbReference type="InterPro" id="IPR051217">
    <property type="entry name" value="Insect_Cuticle_Struc_Prot"/>
</dbReference>
<name>A0ABD2NWP7_9CUCU</name>
<dbReference type="InterPro" id="IPR000618">
    <property type="entry name" value="Insect_cuticle"/>
</dbReference>
<feature type="region of interest" description="Disordered" evidence="3">
    <location>
        <begin position="162"/>
        <end position="181"/>
    </location>
</feature>
<dbReference type="AlphaFoldDB" id="A0ABD2NWP7"/>
<evidence type="ECO:0000313" key="4">
    <source>
        <dbReference type="EMBL" id="KAL3283007.1"/>
    </source>
</evidence>
<gene>
    <name evidence="4" type="ORF">HHI36_006164</name>
</gene>
<sequence length="417" mass="47831">MMKPSDYSFSYGVKDLHSGDVKNQWEEKKGNIVTGQYSLMEPDGSTRTVDYTADDKNGFNAIVKFNQHFVHPITKSKGAVSHNHIRIHPSHEAVFNLQNHGDKYPKSQSEVQTVVHHEVKYPKSYSEIQSTSVVESADVAENHEQENELVKSTYVYIPKEEDSEVENKVTQGENHAVEEESVNNYYTYTNKDQSHLQAVEQNNENQESSDAEGEHSVSNVQTHLPVNLNLLHNSEGKIPVDVSLLSPINIDLTHLLKQHQNTEEEEEVTTPDSPVKYSIKDNSIQPSHQFTREEVDKLLEDFKNNKLSEPVYETGFVPITTKPNHVITQPMLPNTYKSNLKVNSTPGLKHFSSRGNSKFKRNKYEAFPHGSQKILPLFYPTGELRKETHRSEYTRLYRSAPNRNPYVRYAKHIRFLK</sequence>
<proteinExistence type="predicted"/>
<keyword evidence="1 2" id="KW-0193">Cuticle</keyword>
<feature type="region of interest" description="Disordered" evidence="3">
    <location>
        <begin position="198"/>
        <end position="218"/>
    </location>
</feature>
<dbReference type="GO" id="GO:0042302">
    <property type="term" value="F:structural constituent of cuticle"/>
    <property type="evidence" value="ECO:0007669"/>
    <property type="project" value="UniProtKB-UniRule"/>
</dbReference>
<reference evidence="4 5" key="1">
    <citation type="journal article" date="2021" name="BMC Biol.">
        <title>Horizontally acquired antibacterial genes associated with adaptive radiation of ladybird beetles.</title>
        <authorList>
            <person name="Li H.S."/>
            <person name="Tang X.F."/>
            <person name="Huang Y.H."/>
            <person name="Xu Z.Y."/>
            <person name="Chen M.L."/>
            <person name="Du X.Y."/>
            <person name="Qiu B.Y."/>
            <person name="Chen P.T."/>
            <person name="Zhang W."/>
            <person name="Slipinski A."/>
            <person name="Escalona H.E."/>
            <person name="Waterhouse R.M."/>
            <person name="Zwick A."/>
            <person name="Pang H."/>
        </authorList>
    </citation>
    <scope>NUCLEOTIDE SEQUENCE [LARGE SCALE GENOMIC DNA]</scope>
    <source>
        <strain evidence="4">SYSU2018</strain>
    </source>
</reference>
<evidence type="ECO:0000256" key="1">
    <source>
        <dbReference type="ARBA" id="ARBA00022460"/>
    </source>
</evidence>
<feature type="compositionally biased region" description="Polar residues" evidence="3">
    <location>
        <begin position="198"/>
        <end position="208"/>
    </location>
</feature>
<dbReference type="InterPro" id="IPR031311">
    <property type="entry name" value="CHIT_BIND_RR_consensus"/>
</dbReference>
<dbReference type="PANTHER" id="PTHR12236">
    <property type="entry name" value="STRUCTURAL CONTITUENT OF CUTICLE"/>
    <property type="match status" value="1"/>
</dbReference>
<dbReference type="EMBL" id="JABFTP020000144">
    <property type="protein sequence ID" value="KAL3283007.1"/>
    <property type="molecule type" value="Genomic_DNA"/>
</dbReference>
<dbReference type="Proteomes" id="UP001516400">
    <property type="component" value="Unassembled WGS sequence"/>
</dbReference>